<feature type="chain" id="PRO_5039473528" evidence="1">
    <location>
        <begin position="48"/>
        <end position="219"/>
    </location>
</feature>
<comment type="caution">
    <text evidence="2">The sequence shown here is derived from an EMBL/GenBank/DDBJ whole genome shotgun (WGS) entry which is preliminary data.</text>
</comment>
<dbReference type="Proteomes" id="UP000295371">
    <property type="component" value="Unassembled WGS sequence"/>
</dbReference>
<accession>A0A4R7J3Q9</accession>
<feature type="signal peptide" evidence="1">
    <location>
        <begin position="1"/>
        <end position="47"/>
    </location>
</feature>
<name>A0A4R7J3Q9_9ACTN</name>
<keyword evidence="1" id="KW-0732">Signal</keyword>
<keyword evidence="3" id="KW-1185">Reference proteome</keyword>
<dbReference type="AlphaFoldDB" id="A0A4R7J3Q9"/>
<dbReference type="NCBIfam" id="NF038094">
    <property type="entry name" value="CueP_fam"/>
    <property type="match status" value="1"/>
</dbReference>
<protein>
    <submittedName>
        <fullName evidence="2">Uncharacterized protein</fullName>
    </submittedName>
</protein>
<evidence type="ECO:0000313" key="2">
    <source>
        <dbReference type="EMBL" id="TDT31037.1"/>
    </source>
</evidence>
<evidence type="ECO:0000313" key="3">
    <source>
        <dbReference type="Proteomes" id="UP000295371"/>
    </source>
</evidence>
<reference evidence="2 3" key="1">
    <citation type="submission" date="2019-03" db="EMBL/GenBank/DDBJ databases">
        <title>Genomic Encyclopedia of Archaeal and Bacterial Type Strains, Phase II (KMG-II): from individual species to whole genera.</title>
        <authorList>
            <person name="Goeker M."/>
        </authorList>
    </citation>
    <scope>NUCLEOTIDE SEQUENCE [LARGE SCALE GENOMIC DNA]</scope>
    <source>
        <strain evidence="2 3">DSM 24323</strain>
    </source>
</reference>
<proteinExistence type="predicted"/>
<evidence type="ECO:0000256" key="1">
    <source>
        <dbReference type="SAM" id="SignalP"/>
    </source>
</evidence>
<dbReference type="Pfam" id="PF21172">
    <property type="entry name" value="CueP"/>
    <property type="match status" value="1"/>
</dbReference>
<dbReference type="InterPro" id="IPR047808">
    <property type="entry name" value="CueP-like"/>
</dbReference>
<gene>
    <name evidence="2" type="ORF">CLV29_2449</name>
</gene>
<sequence length="219" mass="23028">MRHGHTGKVRSCPNQSKAHIRMRTLRILTLPSALLAAVLLLAGCTPAPPPAPPANQAADASLLAKLGLANLDGGHLVESLDAIPLAERPEGVATSITAREVTVTDDQGRTEEVALPADSIYVSAAPYLSQTHDCYYHSPTGCVGELRNAEIDVTVTNAATGEIVLTESTRTFDNGFVGLWLPRDIEARITITHAGKTATSIVSTIGDDAQTCVTTLKLA</sequence>
<dbReference type="EMBL" id="SOAW01000002">
    <property type="protein sequence ID" value="TDT31037.1"/>
    <property type="molecule type" value="Genomic_DNA"/>
</dbReference>
<organism evidence="2 3">
    <name type="scientific">Naumannella halotolerans</name>
    <dbReference type="NCBI Taxonomy" id="993414"/>
    <lineage>
        <taxon>Bacteria</taxon>
        <taxon>Bacillati</taxon>
        <taxon>Actinomycetota</taxon>
        <taxon>Actinomycetes</taxon>
        <taxon>Propionibacteriales</taxon>
        <taxon>Propionibacteriaceae</taxon>
        <taxon>Naumannella</taxon>
    </lineage>
</organism>
<dbReference type="Gene3D" id="2.60.40.3700">
    <property type="match status" value="1"/>
</dbReference>